<protein>
    <submittedName>
        <fullName evidence="1">Receptor protein kinase TMK1-like protein</fullName>
    </submittedName>
</protein>
<sequence>MEHARTSLTEVWFPSNGCAGPWPDFEGLERLKGSCLFLSSPGDCDLRIIGYPLRFGECWKGNGPCDDWIWITCCDGNITVLQSHPKYESLSHRASSRDSPFLSLNHSQTTEVPYQVEACIHTLTCTSDGSRASTRHFI</sequence>
<name>A0A2K3NTI9_TRIPR</name>
<accession>A0A2K3NTI9</accession>
<dbReference type="EMBL" id="ASHM01001261">
    <property type="protein sequence ID" value="PNY06342.1"/>
    <property type="molecule type" value="Genomic_DNA"/>
</dbReference>
<comment type="caution">
    <text evidence="1">The sequence shown here is derived from an EMBL/GenBank/DDBJ whole genome shotgun (WGS) entry which is preliminary data.</text>
</comment>
<keyword evidence="1" id="KW-0675">Receptor</keyword>
<reference evidence="1 2" key="1">
    <citation type="journal article" date="2014" name="Am. J. Bot.">
        <title>Genome assembly and annotation for red clover (Trifolium pratense; Fabaceae).</title>
        <authorList>
            <person name="Istvanek J."/>
            <person name="Jaros M."/>
            <person name="Krenek A."/>
            <person name="Repkova J."/>
        </authorList>
    </citation>
    <scope>NUCLEOTIDE SEQUENCE [LARGE SCALE GENOMIC DNA]</scope>
    <source>
        <strain evidence="2">cv. Tatra</strain>
        <tissue evidence="1">Young leaves</tissue>
    </source>
</reference>
<evidence type="ECO:0000313" key="2">
    <source>
        <dbReference type="Proteomes" id="UP000236291"/>
    </source>
</evidence>
<organism evidence="1 2">
    <name type="scientific">Trifolium pratense</name>
    <name type="common">Red clover</name>
    <dbReference type="NCBI Taxonomy" id="57577"/>
    <lineage>
        <taxon>Eukaryota</taxon>
        <taxon>Viridiplantae</taxon>
        <taxon>Streptophyta</taxon>
        <taxon>Embryophyta</taxon>
        <taxon>Tracheophyta</taxon>
        <taxon>Spermatophyta</taxon>
        <taxon>Magnoliopsida</taxon>
        <taxon>eudicotyledons</taxon>
        <taxon>Gunneridae</taxon>
        <taxon>Pentapetalae</taxon>
        <taxon>rosids</taxon>
        <taxon>fabids</taxon>
        <taxon>Fabales</taxon>
        <taxon>Fabaceae</taxon>
        <taxon>Papilionoideae</taxon>
        <taxon>50 kb inversion clade</taxon>
        <taxon>NPAAA clade</taxon>
        <taxon>Hologalegina</taxon>
        <taxon>IRL clade</taxon>
        <taxon>Trifolieae</taxon>
        <taxon>Trifolium</taxon>
    </lineage>
</organism>
<dbReference type="AlphaFoldDB" id="A0A2K3NTI9"/>
<dbReference type="STRING" id="57577.A0A2K3NTI9"/>
<dbReference type="GO" id="GO:0016301">
    <property type="term" value="F:kinase activity"/>
    <property type="evidence" value="ECO:0007669"/>
    <property type="project" value="UniProtKB-KW"/>
</dbReference>
<keyword evidence="1" id="KW-0808">Transferase</keyword>
<keyword evidence="1" id="KW-0418">Kinase</keyword>
<proteinExistence type="predicted"/>
<reference evidence="1 2" key="2">
    <citation type="journal article" date="2017" name="Front. Plant Sci.">
        <title>Gene Classification and Mining of Molecular Markers Useful in Red Clover (Trifolium pratense) Breeding.</title>
        <authorList>
            <person name="Istvanek J."/>
            <person name="Dluhosova J."/>
            <person name="Dluhos P."/>
            <person name="Patkova L."/>
            <person name="Nedelnik J."/>
            <person name="Repkova J."/>
        </authorList>
    </citation>
    <scope>NUCLEOTIDE SEQUENCE [LARGE SCALE GENOMIC DNA]</scope>
    <source>
        <strain evidence="2">cv. Tatra</strain>
        <tissue evidence="1">Young leaves</tissue>
    </source>
</reference>
<gene>
    <name evidence="1" type="ORF">L195_g002806</name>
</gene>
<dbReference type="Proteomes" id="UP000236291">
    <property type="component" value="Unassembled WGS sequence"/>
</dbReference>
<evidence type="ECO:0000313" key="1">
    <source>
        <dbReference type="EMBL" id="PNY06342.1"/>
    </source>
</evidence>